<evidence type="ECO:0000256" key="1">
    <source>
        <dbReference type="SAM" id="MobiDB-lite"/>
    </source>
</evidence>
<organism evidence="2 3">
    <name type="scientific">Rhodopirellula maiorica SM1</name>
    <dbReference type="NCBI Taxonomy" id="1265738"/>
    <lineage>
        <taxon>Bacteria</taxon>
        <taxon>Pseudomonadati</taxon>
        <taxon>Planctomycetota</taxon>
        <taxon>Planctomycetia</taxon>
        <taxon>Pirellulales</taxon>
        <taxon>Pirellulaceae</taxon>
        <taxon>Novipirellula</taxon>
    </lineage>
</organism>
<comment type="caution">
    <text evidence="2">The sequence shown here is derived from an EMBL/GenBank/DDBJ whole genome shotgun (WGS) entry which is preliminary data.</text>
</comment>
<dbReference type="PATRIC" id="fig|1265738.3.peg.2791"/>
<dbReference type="Proteomes" id="UP000011991">
    <property type="component" value="Unassembled WGS sequence"/>
</dbReference>
<protein>
    <submittedName>
        <fullName evidence="2">Uncharacterized protein</fullName>
    </submittedName>
</protein>
<reference evidence="2 3" key="1">
    <citation type="journal article" date="2013" name="Mar. Genomics">
        <title>Expression of sulfatases in Rhodopirellula baltica and the diversity of sulfatases in the genus Rhodopirellula.</title>
        <authorList>
            <person name="Wegner C.E."/>
            <person name="Richter-Heitmann T."/>
            <person name="Klindworth A."/>
            <person name="Klockow C."/>
            <person name="Richter M."/>
            <person name="Achstetter T."/>
            <person name="Glockner F.O."/>
            <person name="Harder J."/>
        </authorList>
    </citation>
    <scope>NUCLEOTIDE SEQUENCE [LARGE SCALE GENOMIC DNA]</scope>
    <source>
        <strain evidence="2 3">SM1</strain>
    </source>
</reference>
<name>M5RLT7_9BACT</name>
<keyword evidence="3" id="KW-1185">Reference proteome</keyword>
<feature type="region of interest" description="Disordered" evidence="1">
    <location>
        <begin position="43"/>
        <end position="72"/>
    </location>
</feature>
<gene>
    <name evidence="2" type="ORF">RMSM_02782</name>
</gene>
<dbReference type="EMBL" id="ANOG01000393">
    <property type="protein sequence ID" value="EMI20275.1"/>
    <property type="molecule type" value="Genomic_DNA"/>
</dbReference>
<sequence>MSANRSDFAAIVRLFSRGKPAKRRQDRRAPFQLAIAAEKRKLEASAARQSSQKKLARGSRDGIAMTFQRAQR</sequence>
<proteinExistence type="predicted"/>
<evidence type="ECO:0000313" key="3">
    <source>
        <dbReference type="Proteomes" id="UP000011991"/>
    </source>
</evidence>
<dbReference type="AlphaFoldDB" id="M5RLT7"/>
<evidence type="ECO:0000313" key="2">
    <source>
        <dbReference type="EMBL" id="EMI20275.1"/>
    </source>
</evidence>
<accession>M5RLT7</accession>